<dbReference type="InterPro" id="IPR000719">
    <property type="entry name" value="Prot_kinase_dom"/>
</dbReference>
<evidence type="ECO:0000256" key="20">
    <source>
        <dbReference type="ARBA" id="ARBA00047899"/>
    </source>
</evidence>
<dbReference type="SUPFAM" id="SSF52058">
    <property type="entry name" value="L domain-like"/>
    <property type="match status" value="2"/>
</dbReference>
<dbReference type="PROSITE" id="PS00107">
    <property type="entry name" value="PROTEIN_KINASE_ATP"/>
    <property type="match status" value="1"/>
</dbReference>
<keyword evidence="15 22" id="KW-0067">ATP-binding</keyword>
<dbReference type="PROSITE" id="PS50011">
    <property type="entry name" value="PROTEIN_KINASE_DOM"/>
    <property type="match status" value="1"/>
</dbReference>
<accession>A0A067KF21</accession>
<evidence type="ECO:0000256" key="21">
    <source>
        <dbReference type="ARBA" id="ARBA00048679"/>
    </source>
</evidence>
<dbReference type="InterPro" id="IPR008271">
    <property type="entry name" value="Ser/Thr_kinase_AS"/>
</dbReference>
<evidence type="ECO:0000259" key="25">
    <source>
        <dbReference type="PROSITE" id="PS50011"/>
    </source>
</evidence>
<dbReference type="SMART" id="SM00220">
    <property type="entry name" value="S_TKc"/>
    <property type="match status" value="1"/>
</dbReference>
<dbReference type="InterPro" id="IPR011009">
    <property type="entry name" value="Kinase-like_dom_sf"/>
</dbReference>
<evidence type="ECO:0000256" key="17">
    <source>
        <dbReference type="ARBA" id="ARBA00023136"/>
    </source>
</evidence>
<keyword evidence="17 23" id="KW-0472">Membrane</keyword>
<dbReference type="Gene3D" id="3.80.10.10">
    <property type="entry name" value="Ribonuclease Inhibitor"/>
    <property type="match status" value="4"/>
</dbReference>
<keyword evidence="16 23" id="KW-1133">Transmembrane helix</keyword>
<dbReference type="PANTHER" id="PTHR27008:SF543">
    <property type="entry name" value="PROTEIN KINASE DOMAIN-CONTAINING PROTEIN"/>
    <property type="match status" value="1"/>
</dbReference>
<dbReference type="FunFam" id="3.30.200.20:FF:000432">
    <property type="entry name" value="LRR receptor-like serine/threonine-protein kinase EFR"/>
    <property type="match status" value="1"/>
</dbReference>
<reference evidence="26 27" key="1">
    <citation type="journal article" date="2014" name="PLoS ONE">
        <title>Global Analysis of Gene Expression Profiles in Physic Nut (Jatropha curcas L.) Seedlings Exposed to Salt Stress.</title>
        <authorList>
            <person name="Zhang L."/>
            <person name="Zhang C."/>
            <person name="Wu P."/>
            <person name="Chen Y."/>
            <person name="Li M."/>
            <person name="Jiang H."/>
            <person name="Wu G."/>
        </authorList>
    </citation>
    <scope>NUCLEOTIDE SEQUENCE [LARGE SCALE GENOMIC DNA]</scope>
    <source>
        <strain evidence="27">cv. GZQX0401</strain>
        <tissue evidence="26">Young leaves</tissue>
    </source>
</reference>
<dbReference type="Pfam" id="PF00560">
    <property type="entry name" value="LRR_1"/>
    <property type="match status" value="4"/>
</dbReference>
<dbReference type="SMART" id="SM00369">
    <property type="entry name" value="LRR_TYP"/>
    <property type="match status" value="7"/>
</dbReference>
<proteinExistence type="inferred from homology"/>
<evidence type="ECO:0000256" key="24">
    <source>
        <dbReference type="SAM" id="SignalP"/>
    </source>
</evidence>
<keyword evidence="5" id="KW-1003">Cell membrane</keyword>
<comment type="catalytic activity">
    <reaction evidence="20">
        <text>L-threonyl-[protein] + ATP = O-phospho-L-threonyl-[protein] + ADP + H(+)</text>
        <dbReference type="Rhea" id="RHEA:46608"/>
        <dbReference type="Rhea" id="RHEA-COMP:11060"/>
        <dbReference type="Rhea" id="RHEA-COMP:11605"/>
        <dbReference type="ChEBI" id="CHEBI:15378"/>
        <dbReference type="ChEBI" id="CHEBI:30013"/>
        <dbReference type="ChEBI" id="CHEBI:30616"/>
        <dbReference type="ChEBI" id="CHEBI:61977"/>
        <dbReference type="ChEBI" id="CHEBI:456216"/>
        <dbReference type="EC" id="2.7.11.1"/>
    </reaction>
</comment>
<dbReference type="InterPro" id="IPR001245">
    <property type="entry name" value="Ser-Thr/Tyr_kinase_cat_dom"/>
</dbReference>
<dbReference type="Proteomes" id="UP000027138">
    <property type="component" value="Unassembled WGS sequence"/>
</dbReference>
<keyword evidence="14" id="KW-0418">Kinase</keyword>
<dbReference type="InterPro" id="IPR003591">
    <property type="entry name" value="Leu-rich_rpt_typical-subtyp"/>
</dbReference>
<feature type="chain" id="PRO_5001639507" description="non-specific serine/threonine protein kinase" evidence="24">
    <location>
        <begin position="28"/>
        <end position="1021"/>
    </location>
</feature>
<evidence type="ECO:0000256" key="5">
    <source>
        <dbReference type="ARBA" id="ARBA00022475"/>
    </source>
</evidence>
<dbReference type="FunFam" id="3.80.10.10:FF:000288">
    <property type="entry name" value="LRR receptor-like serine/threonine-protein kinase EFR"/>
    <property type="match status" value="1"/>
</dbReference>
<evidence type="ECO:0000256" key="4">
    <source>
        <dbReference type="ARBA" id="ARBA00012513"/>
    </source>
</evidence>
<dbReference type="SUPFAM" id="SSF56112">
    <property type="entry name" value="Protein kinase-like (PK-like)"/>
    <property type="match status" value="1"/>
</dbReference>
<keyword evidence="12" id="KW-0677">Repeat</keyword>
<dbReference type="OrthoDB" id="825382at2759"/>
<keyword evidence="27" id="KW-1185">Reference proteome</keyword>
<dbReference type="InterPro" id="IPR032675">
    <property type="entry name" value="LRR_dom_sf"/>
</dbReference>
<dbReference type="Pfam" id="PF13855">
    <property type="entry name" value="LRR_8"/>
    <property type="match status" value="2"/>
</dbReference>
<keyword evidence="7" id="KW-0597">Phosphoprotein</keyword>
<comment type="catalytic activity">
    <reaction evidence="21">
        <text>L-seryl-[protein] + ATP = O-phospho-L-seryl-[protein] + ADP + H(+)</text>
        <dbReference type="Rhea" id="RHEA:17989"/>
        <dbReference type="Rhea" id="RHEA-COMP:9863"/>
        <dbReference type="Rhea" id="RHEA-COMP:11604"/>
        <dbReference type="ChEBI" id="CHEBI:15378"/>
        <dbReference type="ChEBI" id="CHEBI:29999"/>
        <dbReference type="ChEBI" id="CHEBI:30616"/>
        <dbReference type="ChEBI" id="CHEBI:83421"/>
        <dbReference type="ChEBI" id="CHEBI:456216"/>
        <dbReference type="EC" id="2.7.11.1"/>
    </reaction>
</comment>
<protein>
    <recommendedName>
        <fullName evidence="4">non-specific serine/threonine protein kinase</fullName>
        <ecNumber evidence="4">2.7.11.1</ecNumber>
    </recommendedName>
</protein>
<comment type="similarity">
    <text evidence="3">Belongs to the RLP family.</text>
</comment>
<evidence type="ECO:0000256" key="16">
    <source>
        <dbReference type="ARBA" id="ARBA00022989"/>
    </source>
</evidence>
<evidence type="ECO:0000256" key="7">
    <source>
        <dbReference type="ARBA" id="ARBA00022553"/>
    </source>
</evidence>
<evidence type="ECO:0000256" key="3">
    <source>
        <dbReference type="ARBA" id="ARBA00009592"/>
    </source>
</evidence>
<evidence type="ECO:0000256" key="14">
    <source>
        <dbReference type="ARBA" id="ARBA00022777"/>
    </source>
</evidence>
<feature type="binding site" evidence="22">
    <location>
        <position position="731"/>
    </location>
    <ligand>
        <name>ATP</name>
        <dbReference type="ChEBI" id="CHEBI:30616"/>
    </ligand>
</feature>
<organism evidence="26 27">
    <name type="scientific">Jatropha curcas</name>
    <name type="common">Barbados nut</name>
    <dbReference type="NCBI Taxonomy" id="180498"/>
    <lineage>
        <taxon>Eukaryota</taxon>
        <taxon>Viridiplantae</taxon>
        <taxon>Streptophyta</taxon>
        <taxon>Embryophyta</taxon>
        <taxon>Tracheophyta</taxon>
        <taxon>Spermatophyta</taxon>
        <taxon>Magnoliopsida</taxon>
        <taxon>eudicotyledons</taxon>
        <taxon>Gunneridae</taxon>
        <taxon>Pentapetalae</taxon>
        <taxon>rosids</taxon>
        <taxon>fabids</taxon>
        <taxon>Malpighiales</taxon>
        <taxon>Euphorbiaceae</taxon>
        <taxon>Crotonoideae</taxon>
        <taxon>Jatropheae</taxon>
        <taxon>Jatropha</taxon>
    </lineage>
</organism>
<dbReference type="InterPro" id="IPR051809">
    <property type="entry name" value="Plant_receptor-like_S/T_kinase"/>
</dbReference>
<dbReference type="EMBL" id="KK914503">
    <property type="protein sequence ID" value="KDP34811.1"/>
    <property type="molecule type" value="Genomic_DNA"/>
</dbReference>
<dbReference type="FunFam" id="3.80.10.10:FF:000041">
    <property type="entry name" value="LRR receptor-like serine/threonine-protein kinase ERECTA"/>
    <property type="match status" value="1"/>
</dbReference>
<name>A0A067KF21_JATCU</name>
<dbReference type="PROSITE" id="PS00108">
    <property type="entry name" value="PROTEIN_KINASE_ST"/>
    <property type="match status" value="1"/>
</dbReference>
<dbReference type="FunFam" id="3.80.10.10:FF:000275">
    <property type="entry name" value="Leucine-rich repeat receptor-like protein kinase"/>
    <property type="match status" value="1"/>
</dbReference>
<evidence type="ECO:0000256" key="1">
    <source>
        <dbReference type="ARBA" id="ARBA00004251"/>
    </source>
</evidence>
<gene>
    <name evidence="26" type="ORF">JCGZ_11173</name>
</gene>
<comment type="subcellular location">
    <subcellularLocation>
        <location evidence="1">Cell membrane</location>
        <topology evidence="1">Single-pass type I membrane protein</topology>
    </subcellularLocation>
</comment>
<dbReference type="Gene3D" id="1.10.510.10">
    <property type="entry name" value="Transferase(Phosphotransferase) domain 1"/>
    <property type="match status" value="1"/>
</dbReference>
<dbReference type="GO" id="GO:0005524">
    <property type="term" value="F:ATP binding"/>
    <property type="evidence" value="ECO:0007669"/>
    <property type="project" value="UniProtKB-UniRule"/>
</dbReference>
<feature type="signal peptide" evidence="24">
    <location>
        <begin position="1"/>
        <end position="27"/>
    </location>
</feature>
<evidence type="ECO:0000256" key="6">
    <source>
        <dbReference type="ARBA" id="ARBA00022527"/>
    </source>
</evidence>
<evidence type="ECO:0000256" key="13">
    <source>
        <dbReference type="ARBA" id="ARBA00022741"/>
    </source>
</evidence>
<comment type="similarity">
    <text evidence="2">Belongs to the protein kinase superfamily. Ser/Thr protein kinase family.</text>
</comment>
<evidence type="ECO:0000256" key="9">
    <source>
        <dbReference type="ARBA" id="ARBA00022679"/>
    </source>
</evidence>
<evidence type="ECO:0000256" key="23">
    <source>
        <dbReference type="SAM" id="Phobius"/>
    </source>
</evidence>
<evidence type="ECO:0000256" key="22">
    <source>
        <dbReference type="PROSITE-ProRule" id="PRU10141"/>
    </source>
</evidence>
<keyword evidence="18" id="KW-0675">Receptor</keyword>
<evidence type="ECO:0000313" key="26">
    <source>
        <dbReference type="EMBL" id="KDP34811.1"/>
    </source>
</evidence>
<dbReference type="FunFam" id="1.10.510.10:FF:000358">
    <property type="entry name" value="Putative leucine-rich repeat receptor-like serine/threonine-protein kinase"/>
    <property type="match status" value="1"/>
</dbReference>
<keyword evidence="10 23" id="KW-0812">Transmembrane</keyword>
<evidence type="ECO:0000256" key="11">
    <source>
        <dbReference type="ARBA" id="ARBA00022729"/>
    </source>
</evidence>
<dbReference type="GO" id="GO:0005886">
    <property type="term" value="C:plasma membrane"/>
    <property type="evidence" value="ECO:0007669"/>
    <property type="project" value="UniProtKB-SubCell"/>
</dbReference>
<keyword evidence="8" id="KW-0433">Leucine-rich repeat</keyword>
<evidence type="ECO:0000256" key="2">
    <source>
        <dbReference type="ARBA" id="ARBA00008684"/>
    </source>
</evidence>
<dbReference type="Pfam" id="PF07714">
    <property type="entry name" value="PK_Tyr_Ser-Thr"/>
    <property type="match status" value="1"/>
</dbReference>
<evidence type="ECO:0000256" key="12">
    <source>
        <dbReference type="ARBA" id="ARBA00022737"/>
    </source>
</evidence>
<keyword evidence="6" id="KW-0723">Serine/threonine-protein kinase</keyword>
<dbReference type="GO" id="GO:0004674">
    <property type="term" value="F:protein serine/threonine kinase activity"/>
    <property type="evidence" value="ECO:0007669"/>
    <property type="project" value="UniProtKB-KW"/>
</dbReference>
<keyword evidence="11 24" id="KW-0732">Signal</keyword>
<evidence type="ECO:0000256" key="19">
    <source>
        <dbReference type="ARBA" id="ARBA00023180"/>
    </source>
</evidence>
<dbReference type="SMART" id="SM00365">
    <property type="entry name" value="LRR_SD22"/>
    <property type="match status" value="5"/>
</dbReference>
<sequence length="1021" mass="112442">MALKFCSLYHIPALLCWCLCFFNSITCFQNETDRLALISFKLAIQQDPFQILSSWNNSLHFCDWQGIFCSRRHSGRVNALNLNSQGLVGSLSPHIGNLSFLKSIDLSNNSFYGEIPQEIGRLRRLDHLTLSNNSFSGKIPANLSSCSNLVYLDLNHNKLQGNIPSELGVLMKIEALGLGQNNLNGRIPPSIGNLSSLLQFSLTTNDLQGQIPEEISRLRSLRLLTLSENNLTGEIPHGLFNISSIRVFSVYINQLHGTIPSNVGLTLPNLEGFLLASNKFTGPIPISLLNASSLDNFVLSGNYFTGPVPKELGKLSNLVYIEFSFNQLEGDLSFIDSLTNCSNLIHMNVESNFLSGSLPNSIANLSKETDTLGLSKNQFQGTIPIGVQNLINLRLLLLAINYLTGPININFEKLQLLQVLDLGSNGLTGTLPSSIGNLSMLSLLYLQLNNLKGSIPSNLGNCHNLIDLDLSHNSLSGSIPKQVIGLSSLSVSLNLSANALSGSIPLEVGFLQNLVKLDLSRNKLSGMIPNTISKCLILEELHLEGNSFEGKIPQSFSALQGLRKLDISSNNFSGEIMNSLADLKELNYLNLSFNQIQGEVPKLGVFLNSSAVSLQGNNGLCGGIAEFKLPFCPSPSSKNKVPFATKVILPVVVTIFLAVLVCVLIIWYCKRNPRKMNLSRPSFQYQFLRISYAEVFKATNGFSTENIIGVGSYGSVYKGFLEQVGIDVAIKVLNLQRRGASNSFMSECQALRNVRHRNLLKLLSVCSSIDFEGNDFKALIYKFMANGSLEKWLHAQNGIEGESRYLKLIDRLNIAIDIATAIEYLHNGSSTTIIHGDLKPSNVLLDEEMTAHIGDFGLAKIISTISDEAPSSQSSSSIAIKGTIGYVAPDYGMGSRISVEGDIYSYGILLLEMFTGKRPTANDFQDDLNLHAFVERSFSYEVMDIVDSRILSEEERWYFEEGIVSILKVGLTCSMEQPRERLPIPNAINELRKIKSNYLKRRLEQEQRNTYQIGGPSAPNH</sequence>
<dbReference type="InterPro" id="IPR013210">
    <property type="entry name" value="LRR_N_plant-typ"/>
</dbReference>
<evidence type="ECO:0000256" key="18">
    <source>
        <dbReference type="ARBA" id="ARBA00023170"/>
    </source>
</evidence>
<dbReference type="Gene3D" id="3.30.200.20">
    <property type="entry name" value="Phosphorylase Kinase, domain 1"/>
    <property type="match status" value="1"/>
</dbReference>
<evidence type="ECO:0000256" key="8">
    <source>
        <dbReference type="ARBA" id="ARBA00022614"/>
    </source>
</evidence>
<evidence type="ECO:0000256" key="15">
    <source>
        <dbReference type="ARBA" id="ARBA00022840"/>
    </source>
</evidence>
<dbReference type="PANTHER" id="PTHR27008">
    <property type="entry name" value="OS04G0122200 PROTEIN"/>
    <property type="match status" value="1"/>
</dbReference>
<dbReference type="InterPro" id="IPR017441">
    <property type="entry name" value="Protein_kinase_ATP_BS"/>
</dbReference>
<dbReference type="InterPro" id="IPR001611">
    <property type="entry name" value="Leu-rich_rpt"/>
</dbReference>
<feature type="transmembrane region" description="Helical" evidence="23">
    <location>
        <begin position="647"/>
        <end position="669"/>
    </location>
</feature>
<dbReference type="PRINTS" id="PR00019">
    <property type="entry name" value="LEURICHRPT"/>
</dbReference>
<keyword evidence="9" id="KW-0808">Transferase</keyword>
<evidence type="ECO:0000313" key="27">
    <source>
        <dbReference type="Proteomes" id="UP000027138"/>
    </source>
</evidence>
<dbReference type="Pfam" id="PF08263">
    <property type="entry name" value="LRRNT_2"/>
    <property type="match status" value="1"/>
</dbReference>
<keyword evidence="19" id="KW-0325">Glycoprotein</keyword>
<evidence type="ECO:0000256" key="10">
    <source>
        <dbReference type="ARBA" id="ARBA00022692"/>
    </source>
</evidence>
<keyword evidence="13 22" id="KW-0547">Nucleotide-binding</keyword>
<feature type="domain" description="Protein kinase" evidence="25">
    <location>
        <begin position="702"/>
        <end position="999"/>
    </location>
</feature>
<dbReference type="AlphaFoldDB" id="A0A067KF21"/>
<dbReference type="EC" id="2.7.11.1" evidence="4"/>